<name>A0ACB9TDL7_HOLOL</name>
<evidence type="ECO:0000313" key="1">
    <source>
        <dbReference type="EMBL" id="KAI4464917.1"/>
    </source>
</evidence>
<gene>
    <name evidence="1" type="ORF">MML48_3g00010965</name>
</gene>
<dbReference type="EMBL" id="CM043017">
    <property type="protein sequence ID" value="KAI4464917.1"/>
    <property type="molecule type" value="Genomic_DNA"/>
</dbReference>
<comment type="caution">
    <text evidence="1">The sequence shown here is derived from an EMBL/GenBank/DDBJ whole genome shotgun (WGS) entry which is preliminary data.</text>
</comment>
<keyword evidence="2" id="KW-1185">Reference proteome</keyword>
<proteinExistence type="predicted"/>
<accession>A0ACB9TDL7</accession>
<evidence type="ECO:0000313" key="2">
    <source>
        <dbReference type="Proteomes" id="UP001056778"/>
    </source>
</evidence>
<sequence length="216" mass="24537">MVLSRAQVAEYEEVIIEGFKKDSFVVAISGTISAVIEKQMAIIINKYEGTISNLTQELTNVKAENKSLLRECNERIDGLEQYIRRNNLRFFGVEEKDKEDVEAVVEGLISNKLGININQNYIELCHRIGPKVNNKCRPIIVKFFSRKYKAEVFRHKTKLKGTKILIGEDLTKIRAAAVKSLISKHGHNKIWTSNGDIFFGSMAAVVRRLTIVVRGR</sequence>
<organism evidence="1 2">
    <name type="scientific">Holotrichia oblita</name>
    <name type="common">Chafer beetle</name>
    <dbReference type="NCBI Taxonomy" id="644536"/>
    <lineage>
        <taxon>Eukaryota</taxon>
        <taxon>Metazoa</taxon>
        <taxon>Ecdysozoa</taxon>
        <taxon>Arthropoda</taxon>
        <taxon>Hexapoda</taxon>
        <taxon>Insecta</taxon>
        <taxon>Pterygota</taxon>
        <taxon>Neoptera</taxon>
        <taxon>Endopterygota</taxon>
        <taxon>Coleoptera</taxon>
        <taxon>Polyphaga</taxon>
        <taxon>Scarabaeiformia</taxon>
        <taxon>Scarabaeidae</taxon>
        <taxon>Melolonthinae</taxon>
        <taxon>Holotrichia</taxon>
    </lineage>
</organism>
<reference evidence="1" key="1">
    <citation type="submission" date="2022-04" db="EMBL/GenBank/DDBJ databases">
        <title>Chromosome-scale genome assembly of Holotrichia oblita Faldermann.</title>
        <authorList>
            <person name="Rongchong L."/>
        </authorList>
    </citation>
    <scope>NUCLEOTIDE SEQUENCE</scope>
    <source>
        <strain evidence="1">81SQS9</strain>
    </source>
</reference>
<dbReference type="Proteomes" id="UP001056778">
    <property type="component" value="Chromosome 3"/>
</dbReference>
<protein>
    <submittedName>
        <fullName evidence="1">L1 transposable element-related</fullName>
    </submittedName>
</protein>